<reference evidence="2 3" key="1">
    <citation type="submission" date="2013-08" db="EMBL/GenBank/DDBJ databases">
        <title>The genome sequence of Knoellia sinensis.</title>
        <authorList>
            <person name="Zhu W."/>
            <person name="Wang G."/>
        </authorList>
    </citation>
    <scope>NUCLEOTIDE SEQUENCE [LARGE SCALE GENOMIC DNA]</scope>
    <source>
        <strain evidence="2 3">KCTC 19936</strain>
    </source>
</reference>
<name>A0A0A0JA15_9MICO</name>
<protein>
    <recommendedName>
        <fullName evidence="4">Lipoprotein</fullName>
    </recommendedName>
</protein>
<dbReference type="eggNOG" id="ENOG50322YH">
    <property type="taxonomic scope" value="Bacteria"/>
</dbReference>
<feature type="compositionally biased region" description="Gly residues" evidence="1">
    <location>
        <begin position="62"/>
        <end position="77"/>
    </location>
</feature>
<dbReference type="PROSITE" id="PS51257">
    <property type="entry name" value="PROKAR_LIPOPROTEIN"/>
    <property type="match status" value="1"/>
</dbReference>
<evidence type="ECO:0000313" key="3">
    <source>
        <dbReference type="Proteomes" id="UP000030002"/>
    </source>
</evidence>
<dbReference type="Proteomes" id="UP000030002">
    <property type="component" value="Unassembled WGS sequence"/>
</dbReference>
<organism evidence="2 3">
    <name type="scientific">Knoellia sinensis KCTC 19936</name>
    <dbReference type="NCBI Taxonomy" id="1385520"/>
    <lineage>
        <taxon>Bacteria</taxon>
        <taxon>Bacillati</taxon>
        <taxon>Actinomycetota</taxon>
        <taxon>Actinomycetes</taxon>
        <taxon>Micrococcales</taxon>
        <taxon>Intrasporangiaceae</taxon>
        <taxon>Knoellia</taxon>
    </lineage>
</organism>
<feature type="compositionally biased region" description="Basic and acidic residues" evidence="1">
    <location>
        <begin position="47"/>
        <end position="57"/>
    </location>
</feature>
<dbReference type="OrthoDB" id="4871999at2"/>
<keyword evidence="3" id="KW-1185">Reference proteome</keyword>
<evidence type="ECO:0008006" key="4">
    <source>
        <dbReference type="Google" id="ProtNLM"/>
    </source>
</evidence>
<accession>A0A0A0JA15</accession>
<dbReference type="AlphaFoldDB" id="A0A0A0JA15"/>
<feature type="region of interest" description="Disordered" evidence="1">
    <location>
        <begin position="38"/>
        <end position="77"/>
    </location>
</feature>
<comment type="caution">
    <text evidence="2">The sequence shown here is derived from an EMBL/GenBank/DDBJ whole genome shotgun (WGS) entry which is preliminary data.</text>
</comment>
<evidence type="ECO:0000313" key="2">
    <source>
        <dbReference type="EMBL" id="KGN33963.1"/>
    </source>
</evidence>
<sequence length="77" mass="8173">MRRPLTTLLVALTTATLLTGCGDDEECMQGYKEHQRTLTGVTPSDAQAREACDRDGSRSYYGSGGSRIRGGGSGFGK</sequence>
<evidence type="ECO:0000256" key="1">
    <source>
        <dbReference type="SAM" id="MobiDB-lite"/>
    </source>
</evidence>
<dbReference type="EMBL" id="AVPJ01000003">
    <property type="protein sequence ID" value="KGN33963.1"/>
    <property type="molecule type" value="Genomic_DNA"/>
</dbReference>
<gene>
    <name evidence="2" type="ORF">N802_08335</name>
</gene>
<proteinExistence type="predicted"/>
<dbReference type="RefSeq" id="WP_035913443.1">
    <property type="nucleotide sequence ID" value="NZ_AVPJ01000003.1"/>
</dbReference>
<dbReference type="STRING" id="1385520.N802_08335"/>